<gene>
    <name evidence="1" type="ORF">E5H86_26505</name>
</gene>
<dbReference type="EMBL" id="AASEPP010000081">
    <property type="protein sequence ID" value="EFC2249261.1"/>
    <property type="molecule type" value="Genomic_DNA"/>
</dbReference>
<dbReference type="AlphaFoldDB" id="A0A8S7IJE6"/>
<evidence type="ECO:0000313" key="2">
    <source>
        <dbReference type="Proteomes" id="UP000531916"/>
    </source>
</evidence>
<accession>A0A8S7IJE6</accession>
<proteinExistence type="predicted"/>
<reference evidence="1 2" key="1">
    <citation type="submission" date="2019-04" db="EMBL/GenBank/DDBJ databases">
        <authorList>
            <consortium name="NARMS: The National Antimicrobial Resistance Monitoring System"/>
        </authorList>
    </citation>
    <scope>NUCLEOTIDE SEQUENCE [LARGE SCALE GENOMIC DNA]</scope>
    <source>
        <strain evidence="1 2">FSIS11919500</strain>
    </source>
</reference>
<comment type="caution">
    <text evidence="1">The sequence shown here is derived from an EMBL/GenBank/DDBJ whole genome shotgun (WGS) entry which is preliminary data.</text>
</comment>
<sequence>MDINQGYLSGLTNVDVTGNVDETPLSRYVGYQFIARIPQPTDSMPVVINYADSVMLDSSSTKRDSGVEVVSSNLPVRYKWDSTLPINVITGNMIPVGQGQQVDAMKLIVQPQKQNEAGLTSGNLRIEVSVP</sequence>
<organism evidence="1 2">
    <name type="scientific">Escherichia coli</name>
    <dbReference type="NCBI Taxonomy" id="562"/>
    <lineage>
        <taxon>Bacteria</taxon>
        <taxon>Pseudomonadati</taxon>
        <taxon>Pseudomonadota</taxon>
        <taxon>Gammaproteobacteria</taxon>
        <taxon>Enterobacterales</taxon>
        <taxon>Enterobacteriaceae</taxon>
        <taxon>Escherichia</taxon>
    </lineage>
</organism>
<protein>
    <submittedName>
        <fullName evidence="1">Uncharacterized protein</fullName>
    </submittedName>
</protein>
<dbReference type="Proteomes" id="UP000531916">
    <property type="component" value="Unassembled WGS sequence"/>
</dbReference>
<dbReference type="RefSeq" id="WP_144429266.1">
    <property type="nucleotide sequence ID" value="NZ_CP049202.1"/>
</dbReference>
<name>A0A8S7IJE6_ECOLX</name>
<evidence type="ECO:0000313" key="1">
    <source>
        <dbReference type="EMBL" id="EFC2249261.1"/>
    </source>
</evidence>